<organism evidence="1 2">
    <name type="scientific">Vibrio alginolyticus</name>
    <dbReference type="NCBI Taxonomy" id="663"/>
    <lineage>
        <taxon>Bacteria</taxon>
        <taxon>Pseudomonadati</taxon>
        <taxon>Pseudomonadota</taxon>
        <taxon>Gammaproteobacteria</taxon>
        <taxon>Vibrionales</taxon>
        <taxon>Vibrionaceae</taxon>
        <taxon>Vibrio</taxon>
    </lineage>
</organism>
<gene>
    <name evidence="1" type="ORF">F0254_26430</name>
</gene>
<sequence length="146" mass="16549">MPMFYSSSLVSLFSFLEVSLNQICEFLERNNNGVASFKKQRGNGLNKSQSYLKENFGLRINSLSQQDWMMIKEVNLVRNCIVHAGGNVNYLNNTDKEKIELAVKKTDALDILNSGEVRISKSYIRKAHFSIEKLLSEVVSKTVVPV</sequence>
<name>A0A7Y4B832_VIBAL</name>
<accession>A0A7Y4B832</accession>
<proteinExistence type="predicted"/>
<dbReference type="RefSeq" id="WP_171346384.1">
    <property type="nucleotide sequence ID" value="NZ_CP135970.1"/>
</dbReference>
<dbReference type="EMBL" id="VTYF01000057">
    <property type="protein sequence ID" value="NOI12308.1"/>
    <property type="molecule type" value="Genomic_DNA"/>
</dbReference>
<evidence type="ECO:0008006" key="3">
    <source>
        <dbReference type="Google" id="ProtNLM"/>
    </source>
</evidence>
<evidence type="ECO:0000313" key="2">
    <source>
        <dbReference type="Proteomes" id="UP000532247"/>
    </source>
</evidence>
<comment type="caution">
    <text evidence="1">The sequence shown here is derived from an EMBL/GenBank/DDBJ whole genome shotgun (WGS) entry which is preliminary data.</text>
</comment>
<evidence type="ECO:0000313" key="1">
    <source>
        <dbReference type="EMBL" id="NOI12308.1"/>
    </source>
</evidence>
<dbReference type="Proteomes" id="UP000532247">
    <property type="component" value="Unassembled WGS sequence"/>
</dbReference>
<protein>
    <recommendedName>
        <fullName evidence="3">RiboL-PSP-HEPN domain-containing protein</fullName>
    </recommendedName>
</protein>
<dbReference type="AlphaFoldDB" id="A0A7Y4B832"/>
<reference evidence="1 2" key="1">
    <citation type="submission" date="2019-09" db="EMBL/GenBank/DDBJ databases">
        <title>Draft genome sequencing and comparative genomics of hatchery-associated Vibrios.</title>
        <authorList>
            <person name="Kehlet-Delgado H."/>
            <person name="Mueller R.S."/>
        </authorList>
    </citation>
    <scope>NUCLEOTIDE SEQUENCE [LARGE SCALE GENOMIC DNA]</scope>
    <source>
        <strain evidence="1 2">081416A</strain>
    </source>
</reference>